<dbReference type="EMBL" id="LHQS01000003">
    <property type="protein sequence ID" value="RXE55490.1"/>
    <property type="molecule type" value="Genomic_DNA"/>
</dbReference>
<feature type="transmembrane region" description="Helical" evidence="1">
    <location>
        <begin position="198"/>
        <end position="216"/>
    </location>
</feature>
<accession>A0A498H0E4</accession>
<name>A0A498H0E4_9EURY</name>
<feature type="transmembrane region" description="Helical" evidence="1">
    <location>
        <begin position="296"/>
        <end position="323"/>
    </location>
</feature>
<gene>
    <name evidence="2" type="ORF">ABH15_12270</name>
</gene>
<feature type="transmembrane region" description="Helical" evidence="1">
    <location>
        <begin position="260"/>
        <end position="284"/>
    </location>
</feature>
<dbReference type="Gene3D" id="2.60.120.380">
    <property type="match status" value="1"/>
</dbReference>
<sequence length="329" mass="34529">MSARSTIFCIIIVCCVLLSIASAHVPVMVEGEHNRPATAVVIDDPTKSWVIYAGLPTNDTVDYYRLRMEAGEQIRLSVQTPEEGAFAPGLVVMGPGIESAGTPPPFIRLPGTGGAAVIPGERPDSPFFEPFTPSKTYETAEITIPAPETGDYYVAVYADEYAGPYALAVGTRESYTLTEWLTIPVDVIGIHLWEGQSLAVILAPLIVVVAAGLLLIGGRQRRTLSAFAWAAVLAGLLSIGSGAMTIVQLIIAAMGSPLTAAILVTLIVALIPIVLGTAMLLIGLRRRSGITDRAAMVVLGIIGLFTWAGMIAGPVIAILSAVLPGDGKR</sequence>
<feature type="transmembrane region" description="Helical" evidence="1">
    <location>
        <begin position="228"/>
        <end position="254"/>
    </location>
</feature>
<dbReference type="OrthoDB" id="296807at2157"/>
<comment type="caution">
    <text evidence="2">The sequence shown here is derived from an EMBL/GenBank/DDBJ whole genome shotgun (WGS) entry which is preliminary data.</text>
</comment>
<dbReference type="AlphaFoldDB" id="A0A498H0E4"/>
<evidence type="ECO:0000256" key="1">
    <source>
        <dbReference type="SAM" id="Phobius"/>
    </source>
</evidence>
<dbReference type="RefSeq" id="WP_128694685.1">
    <property type="nucleotide sequence ID" value="NZ_LHQS01000003.1"/>
</dbReference>
<proteinExistence type="predicted"/>
<dbReference type="Proteomes" id="UP000290932">
    <property type="component" value="Unassembled WGS sequence"/>
</dbReference>
<keyword evidence="1" id="KW-0472">Membrane</keyword>
<reference evidence="2 3" key="1">
    <citation type="journal article" date="2015" name="Int. J. Syst. Evol. Microbiol.">
        <title>Methanoculleus taiwanensis sp. nov., a methanogen isolated from deep marine sediment at the deformation front area near Taiwan.</title>
        <authorList>
            <person name="Weng C.Y."/>
            <person name="Chen S.C."/>
            <person name="Lai M.C."/>
            <person name="Wu S.Y."/>
            <person name="Lin S."/>
            <person name="Yang T.F."/>
            <person name="Chen P.C."/>
        </authorList>
    </citation>
    <scope>NUCLEOTIDE SEQUENCE [LARGE SCALE GENOMIC DNA]</scope>
    <source>
        <strain evidence="2 3">CYW4</strain>
    </source>
</reference>
<keyword evidence="3" id="KW-1185">Reference proteome</keyword>
<protein>
    <submittedName>
        <fullName evidence="2">Uncharacterized protein</fullName>
    </submittedName>
</protein>
<evidence type="ECO:0000313" key="3">
    <source>
        <dbReference type="Proteomes" id="UP000290932"/>
    </source>
</evidence>
<keyword evidence="1" id="KW-1133">Transmembrane helix</keyword>
<keyword evidence="1" id="KW-0812">Transmembrane</keyword>
<organism evidence="2 3">
    <name type="scientific">Methanoculleus taiwanensis</name>
    <dbReference type="NCBI Taxonomy" id="1550565"/>
    <lineage>
        <taxon>Archaea</taxon>
        <taxon>Methanobacteriati</taxon>
        <taxon>Methanobacteriota</taxon>
        <taxon>Stenosarchaea group</taxon>
        <taxon>Methanomicrobia</taxon>
        <taxon>Methanomicrobiales</taxon>
        <taxon>Methanomicrobiaceae</taxon>
        <taxon>Methanoculleus</taxon>
    </lineage>
</organism>
<evidence type="ECO:0000313" key="2">
    <source>
        <dbReference type="EMBL" id="RXE55490.1"/>
    </source>
</evidence>